<organism evidence="1">
    <name type="scientific">Salmonella newport</name>
    <dbReference type="NCBI Taxonomy" id="108619"/>
    <lineage>
        <taxon>Bacteria</taxon>
        <taxon>Pseudomonadati</taxon>
        <taxon>Pseudomonadota</taxon>
        <taxon>Gammaproteobacteria</taxon>
        <taxon>Enterobacterales</taxon>
        <taxon>Enterobacteriaceae</taxon>
        <taxon>Salmonella</taxon>
    </lineage>
</organism>
<dbReference type="AlphaFoldDB" id="A0A610XMI4"/>
<dbReference type="EMBL" id="AAHYLK010000171">
    <property type="protein sequence ID" value="ECB7110006.1"/>
    <property type="molecule type" value="Genomic_DNA"/>
</dbReference>
<comment type="caution">
    <text evidence="1">The sequence shown here is derived from an EMBL/GenBank/DDBJ whole genome shotgun (WGS) entry which is preliminary data.</text>
</comment>
<feature type="non-terminal residue" evidence="1">
    <location>
        <position position="106"/>
    </location>
</feature>
<accession>A0A610XMI4</accession>
<sequence>MKNMDWPVTDLLLPVRWMAQKGMDSKVLFLKPAERERLTEIMEADDENNNQHLTNIKEVTASEMAPEIDKLTPYHLHRLVTAFDRVSEKVERMGPFMAKRFVRAWL</sequence>
<dbReference type="Proteomes" id="UP000839827">
    <property type="component" value="Unassembled WGS sequence"/>
</dbReference>
<reference evidence="1" key="1">
    <citation type="submission" date="2019-03" db="EMBL/GenBank/DDBJ databases">
        <authorList>
            <person name="Ashton P.M."/>
            <person name="Dallman T."/>
            <person name="Nair S."/>
            <person name="De Pinna E."/>
            <person name="Peters T."/>
            <person name="Grant K."/>
        </authorList>
    </citation>
    <scope>NUCLEOTIDE SEQUENCE [LARGE SCALE GENOMIC DNA]</scope>
    <source>
        <strain evidence="1">271153</strain>
    </source>
</reference>
<name>A0A610XMI4_SALNE</name>
<proteinExistence type="predicted"/>
<gene>
    <name evidence="1" type="ORF">E1A34_29105</name>
</gene>
<protein>
    <submittedName>
        <fullName evidence="1">Uncharacterized protein</fullName>
    </submittedName>
</protein>
<evidence type="ECO:0000313" key="1">
    <source>
        <dbReference type="EMBL" id="ECB7110006.1"/>
    </source>
</evidence>